<evidence type="ECO:0000313" key="5">
    <source>
        <dbReference type="Proteomes" id="UP000184241"/>
    </source>
</evidence>
<dbReference type="InterPro" id="IPR006059">
    <property type="entry name" value="SBP"/>
</dbReference>
<gene>
    <name evidence="4" type="ORF">SAMN02745941_03485</name>
</gene>
<keyword evidence="2" id="KW-0813">Transport</keyword>
<name>A0A1M5ZVS2_9CLOT</name>
<organism evidence="4 5">
    <name type="scientific">Clostridium intestinale DSM 6191</name>
    <dbReference type="NCBI Taxonomy" id="1121320"/>
    <lineage>
        <taxon>Bacteria</taxon>
        <taxon>Bacillati</taxon>
        <taxon>Bacillota</taxon>
        <taxon>Clostridia</taxon>
        <taxon>Eubacteriales</taxon>
        <taxon>Clostridiaceae</taxon>
        <taxon>Clostridium</taxon>
    </lineage>
</organism>
<dbReference type="PANTHER" id="PTHR43649">
    <property type="entry name" value="ARABINOSE-BINDING PROTEIN-RELATED"/>
    <property type="match status" value="1"/>
</dbReference>
<feature type="transmembrane region" description="Helical" evidence="3">
    <location>
        <begin position="7"/>
        <end position="23"/>
    </location>
</feature>
<reference evidence="4 5" key="1">
    <citation type="submission" date="2016-11" db="EMBL/GenBank/DDBJ databases">
        <authorList>
            <person name="Jaros S."/>
            <person name="Januszkiewicz K."/>
            <person name="Wedrychowicz H."/>
        </authorList>
    </citation>
    <scope>NUCLEOTIDE SEQUENCE [LARGE SCALE GENOMIC DNA]</scope>
    <source>
        <strain evidence="4 5">DSM 6191</strain>
    </source>
</reference>
<dbReference type="InterPro" id="IPR050490">
    <property type="entry name" value="Bact_solute-bd_prot1"/>
</dbReference>
<proteinExistence type="inferred from homology"/>
<evidence type="ECO:0000256" key="2">
    <source>
        <dbReference type="ARBA" id="ARBA00022448"/>
    </source>
</evidence>
<evidence type="ECO:0000256" key="3">
    <source>
        <dbReference type="SAM" id="Phobius"/>
    </source>
</evidence>
<keyword evidence="3" id="KW-1133">Transmembrane helix</keyword>
<dbReference type="PANTHER" id="PTHR43649:SF29">
    <property type="entry name" value="OSMOPROTECTIVE COMPOUNDS-BINDING PROTEIN GGTB"/>
    <property type="match status" value="1"/>
</dbReference>
<evidence type="ECO:0000313" key="4">
    <source>
        <dbReference type="EMBL" id="SHI28322.1"/>
    </source>
</evidence>
<sequence>MKKTKSYLIKVVFMFLIPIYLWGCTMGSNYSIEEQNSGKENITIKFLSNLPERWSGQGKLEQLLIDKYMEENKNVTIEVEAYQDEPYKQRFKAYAISNDLPDIFFTWGQPSFFSPIMKGGYAAELNKDSFKETGFMEESLKGFTLNGKLYGVPKSSDYMVLYYNKALFEKYAINVPNTFGELIEVCNKLNKIGIIPISINAKDKWPLALLYQNLVLMEGGDQNLIYNAIKGDIKFSENVVLKKAAEDLKKLIEVNGKEEMISQEDFNASMNLFTQEKAAMYYMGSWEVGMENNPTLSDRFKQNIRVTNLPLSNGGGLVAWNGGGYAVSSKSEVKDEAIKLLEYMMKPENWSKMGWENGLIVPAQKNEDNRYKNESVLQKQIVNILNNAESQSGTPWYDSLTPNFKASIEDLSYQLALGGKNIEDFLLEVDKEIAKEKSES</sequence>
<dbReference type="Gene3D" id="3.40.190.10">
    <property type="entry name" value="Periplasmic binding protein-like II"/>
    <property type="match status" value="2"/>
</dbReference>
<dbReference type="Proteomes" id="UP000184241">
    <property type="component" value="Unassembled WGS sequence"/>
</dbReference>
<dbReference type="EMBL" id="FQXU01000011">
    <property type="protein sequence ID" value="SHI28322.1"/>
    <property type="molecule type" value="Genomic_DNA"/>
</dbReference>
<protein>
    <submittedName>
        <fullName evidence="4">Carbohydrate ABC transporter substrate-binding protein, CUT1 family</fullName>
    </submittedName>
</protein>
<accession>A0A1M5ZVS2</accession>
<keyword evidence="3" id="KW-0472">Membrane</keyword>
<dbReference type="AlphaFoldDB" id="A0A1M5ZVS2"/>
<dbReference type="SUPFAM" id="SSF53850">
    <property type="entry name" value="Periplasmic binding protein-like II"/>
    <property type="match status" value="1"/>
</dbReference>
<evidence type="ECO:0000256" key="1">
    <source>
        <dbReference type="ARBA" id="ARBA00008520"/>
    </source>
</evidence>
<dbReference type="RefSeq" id="WP_073021543.1">
    <property type="nucleotide sequence ID" value="NZ_FQXU01000011.1"/>
</dbReference>
<dbReference type="Pfam" id="PF13416">
    <property type="entry name" value="SBP_bac_8"/>
    <property type="match status" value="1"/>
</dbReference>
<keyword evidence="3" id="KW-0812">Transmembrane</keyword>
<comment type="similarity">
    <text evidence="1">Belongs to the bacterial solute-binding protein 1 family.</text>
</comment>